<gene>
    <name evidence="17" type="ORF">J2X21_004024</name>
</gene>
<dbReference type="EMBL" id="JAVDXV010000008">
    <property type="protein sequence ID" value="MDR7334860.1"/>
    <property type="molecule type" value="Genomic_DNA"/>
</dbReference>
<evidence type="ECO:0000259" key="15">
    <source>
        <dbReference type="Pfam" id="PF00593"/>
    </source>
</evidence>
<evidence type="ECO:0000256" key="7">
    <source>
        <dbReference type="ARBA" id="ARBA00023077"/>
    </source>
</evidence>
<dbReference type="Gene3D" id="2.40.170.20">
    <property type="entry name" value="TonB-dependent receptor, beta-barrel domain"/>
    <property type="match status" value="1"/>
</dbReference>
<reference evidence="17 18" key="1">
    <citation type="submission" date="2023-07" db="EMBL/GenBank/DDBJ databases">
        <title>Sorghum-associated microbial communities from plants grown in Nebraska, USA.</title>
        <authorList>
            <person name="Schachtman D."/>
        </authorList>
    </citation>
    <scope>NUCLEOTIDE SEQUENCE [LARGE SCALE GENOMIC DNA]</scope>
    <source>
        <strain evidence="17 18">BE316</strain>
    </source>
</reference>
<feature type="signal peptide" evidence="14">
    <location>
        <begin position="1"/>
        <end position="21"/>
    </location>
</feature>
<sequence>MKPRLHLLALASLALLSQAHAQSAQPTDSGNKLDRVEVTGSMLKRTDTETTAPVTILKREDILRAGATTLDELLRMDASVGTGGLDDIGTGNGFAAGTASISMRGMGSAATLVLINGRRMAPAGVVDPNSGQSTVFNVNAIPMSAIERVEILKSGASSLYGSDALAGVVNIILRNDYQGALVETNAKQRFDGLFRSQTANVMVGVGDIARDGYNLMLGAEIFIRDGVGINEAPNLVHGDLLTTLYSRLTPSSTSSYPGNLYTYNAGKAGSFRGMLSSSCATQGPVSSTVSTPRCLWDSTQYAQYTGDQKRGSVFARGSLAVGGATLSAELMASRVKNDYTDSPTSRTESLTTWGDSQGKTVQFMGLALPANHPDNPTRLASASNPVLLPNSTGTTTRYTAPTVMGLRYRFADLPYDYHTQADNVRAVISGSMTLAGWDIDGGLLHHYQKNTKQLTGRLSLSGLNKVLADGSYRFGGKNSPEVLAILSPALNDWGTAATSSLDLRGSRELWSMTGGAAMLGLGAELRHENFEVAADPRTAAGDIIGRGIGEARGSRNVSAAYAELALPFAKGLETQIALRAEHYTDFGNAVTAKLGAKYKLSDWAAVRGTWANGFRAPSLSQISTSSVFSFSSGYRDPRLCPTVNSANTNCSLSLSTVSLANPNLKPEKSDSYTLGLLLSPAQGMDVVLDAWYIERRGEVDRLSAQEILNRESQFPGMVMRLPPSAGETLGQVYQVRRPYQNLARSSAGGLDYEFSQRLGLAEYSRLKLSLKGTRMLSRKEQYEEGLPDIETLGYYKVPRDKLQISANWSQGDWSVTLSGNHQSGFQSFDADSSCDSTLTAAGYGNLCHMKAWRTADLSISYKGFKGIRLSGTVRNLADSRPPFDPNETEVGVSGGVANAYGRYLSVNASYEF</sequence>
<keyword evidence="6 14" id="KW-0732">Signal</keyword>
<organism evidence="17 18">
    <name type="scientific">Roseateles asaccharophilus</name>
    <dbReference type="NCBI Taxonomy" id="582607"/>
    <lineage>
        <taxon>Bacteria</taxon>
        <taxon>Pseudomonadati</taxon>
        <taxon>Pseudomonadota</taxon>
        <taxon>Betaproteobacteria</taxon>
        <taxon>Burkholderiales</taxon>
        <taxon>Sphaerotilaceae</taxon>
        <taxon>Roseateles</taxon>
    </lineage>
</organism>
<evidence type="ECO:0000256" key="6">
    <source>
        <dbReference type="ARBA" id="ARBA00022729"/>
    </source>
</evidence>
<evidence type="ECO:0000256" key="4">
    <source>
        <dbReference type="ARBA" id="ARBA00022452"/>
    </source>
</evidence>
<dbReference type="RefSeq" id="WP_310331548.1">
    <property type="nucleotide sequence ID" value="NZ_JAVDXV010000008.1"/>
</dbReference>
<evidence type="ECO:0000259" key="16">
    <source>
        <dbReference type="Pfam" id="PF07715"/>
    </source>
</evidence>
<evidence type="ECO:0000256" key="3">
    <source>
        <dbReference type="ARBA" id="ARBA00022448"/>
    </source>
</evidence>
<dbReference type="SUPFAM" id="SSF56935">
    <property type="entry name" value="Porins"/>
    <property type="match status" value="1"/>
</dbReference>
<keyword evidence="3 11" id="KW-0813">Transport</keyword>
<protein>
    <submittedName>
        <fullName evidence="17">Iron complex outermembrane receptor protein</fullName>
    </submittedName>
</protein>
<accession>A0ABU2ACF4</accession>
<evidence type="ECO:0000256" key="12">
    <source>
        <dbReference type="PROSITE-ProRule" id="PRU10144"/>
    </source>
</evidence>
<evidence type="ECO:0000256" key="14">
    <source>
        <dbReference type="SAM" id="SignalP"/>
    </source>
</evidence>
<evidence type="ECO:0000256" key="13">
    <source>
        <dbReference type="RuleBase" id="RU003357"/>
    </source>
</evidence>
<keyword evidence="10 11" id="KW-0998">Cell outer membrane</keyword>
<keyword evidence="4 11" id="KW-1134">Transmembrane beta strand</keyword>
<feature type="short sequence motif" description="TonB C-terminal box" evidence="12">
    <location>
        <begin position="895"/>
        <end position="912"/>
    </location>
</feature>
<evidence type="ECO:0000256" key="9">
    <source>
        <dbReference type="ARBA" id="ARBA00023170"/>
    </source>
</evidence>
<dbReference type="InterPro" id="IPR010917">
    <property type="entry name" value="TonB_rcpt_CS"/>
</dbReference>
<evidence type="ECO:0000256" key="10">
    <source>
        <dbReference type="ARBA" id="ARBA00023237"/>
    </source>
</evidence>
<keyword evidence="7 13" id="KW-0798">TonB box</keyword>
<dbReference type="Gene3D" id="2.170.130.10">
    <property type="entry name" value="TonB-dependent receptor, plug domain"/>
    <property type="match status" value="1"/>
</dbReference>
<proteinExistence type="inferred from homology"/>
<dbReference type="InterPro" id="IPR000531">
    <property type="entry name" value="Beta-barrel_TonB"/>
</dbReference>
<evidence type="ECO:0000256" key="8">
    <source>
        <dbReference type="ARBA" id="ARBA00023136"/>
    </source>
</evidence>
<dbReference type="PROSITE" id="PS52016">
    <property type="entry name" value="TONB_DEPENDENT_REC_3"/>
    <property type="match status" value="1"/>
</dbReference>
<dbReference type="PROSITE" id="PS01156">
    <property type="entry name" value="TONB_DEPENDENT_REC_2"/>
    <property type="match status" value="1"/>
</dbReference>
<dbReference type="Pfam" id="PF00593">
    <property type="entry name" value="TonB_dep_Rec_b-barrel"/>
    <property type="match status" value="1"/>
</dbReference>
<evidence type="ECO:0000256" key="1">
    <source>
        <dbReference type="ARBA" id="ARBA00004571"/>
    </source>
</evidence>
<comment type="similarity">
    <text evidence="2 11 13">Belongs to the TonB-dependent receptor family.</text>
</comment>
<dbReference type="InterPro" id="IPR036942">
    <property type="entry name" value="Beta-barrel_TonB_sf"/>
</dbReference>
<dbReference type="InterPro" id="IPR039426">
    <property type="entry name" value="TonB-dep_rcpt-like"/>
</dbReference>
<keyword evidence="18" id="KW-1185">Reference proteome</keyword>
<evidence type="ECO:0000313" key="18">
    <source>
        <dbReference type="Proteomes" id="UP001180825"/>
    </source>
</evidence>
<evidence type="ECO:0000256" key="2">
    <source>
        <dbReference type="ARBA" id="ARBA00009810"/>
    </source>
</evidence>
<evidence type="ECO:0000256" key="5">
    <source>
        <dbReference type="ARBA" id="ARBA00022692"/>
    </source>
</evidence>
<dbReference type="PANTHER" id="PTHR47234">
    <property type="match status" value="1"/>
</dbReference>
<keyword evidence="9 17" id="KW-0675">Receptor</keyword>
<dbReference type="PANTHER" id="PTHR47234:SF2">
    <property type="entry name" value="TONB-DEPENDENT RECEPTOR"/>
    <property type="match status" value="1"/>
</dbReference>
<keyword evidence="5 11" id="KW-0812">Transmembrane</keyword>
<comment type="caution">
    <text evidence="17">The sequence shown here is derived from an EMBL/GenBank/DDBJ whole genome shotgun (WGS) entry which is preliminary data.</text>
</comment>
<name>A0ABU2ACF4_9BURK</name>
<feature type="domain" description="TonB-dependent receptor plug" evidence="16">
    <location>
        <begin position="48"/>
        <end position="168"/>
    </location>
</feature>
<dbReference type="Pfam" id="PF07715">
    <property type="entry name" value="Plug"/>
    <property type="match status" value="1"/>
</dbReference>
<dbReference type="InterPro" id="IPR037066">
    <property type="entry name" value="Plug_dom_sf"/>
</dbReference>
<evidence type="ECO:0000256" key="11">
    <source>
        <dbReference type="PROSITE-ProRule" id="PRU01360"/>
    </source>
</evidence>
<feature type="domain" description="TonB-dependent receptor-like beta-barrel" evidence="15">
    <location>
        <begin position="389"/>
        <end position="876"/>
    </location>
</feature>
<evidence type="ECO:0000313" key="17">
    <source>
        <dbReference type="EMBL" id="MDR7334860.1"/>
    </source>
</evidence>
<dbReference type="Proteomes" id="UP001180825">
    <property type="component" value="Unassembled WGS sequence"/>
</dbReference>
<comment type="subcellular location">
    <subcellularLocation>
        <location evidence="1 11">Cell outer membrane</location>
        <topology evidence="1 11">Multi-pass membrane protein</topology>
    </subcellularLocation>
</comment>
<feature type="chain" id="PRO_5046550343" evidence="14">
    <location>
        <begin position="22"/>
        <end position="912"/>
    </location>
</feature>
<dbReference type="InterPro" id="IPR012910">
    <property type="entry name" value="Plug_dom"/>
</dbReference>
<keyword evidence="8 11" id="KW-0472">Membrane</keyword>